<accession>A0AAE1EZZ9</accession>
<feature type="compositionally biased region" description="Pro residues" evidence="1">
    <location>
        <begin position="53"/>
        <end position="67"/>
    </location>
</feature>
<evidence type="ECO:0000256" key="1">
    <source>
        <dbReference type="SAM" id="MobiDB-lite"/>
    </source>
</evidence>
<organism evidence="2 3">
    <name type="scientific">Petrolisthes cinctipes</name>
    <name type="common">Flat porcelain crab</name>
    <dbReference type="NCBI Taxonomy" id="88211"/>
    <lineage>
        <taxon>Eukaryota</taxon>
        <taxon>Metazoa</taxon>
        <taxon>Ecdysozoa</taxon>
        <taxon>Arthropoda</taxon>
        <taxon>Crustacea</taxon>
        <taxon>Multicrustacea</taxon>
        <taxon>Malacostraca</taxon>
        <taxon>Eumalacostraca</taxon>
        <taxon>Eucarida</taxon>
        <taxon>Decapoda</taxon>
        <taxon>Pleocyemata</taxon>
        <taxon>Anomura</taxon>
        <taxon>Galatheoidea</taxon>
        <taxon>Porcellanidae</taxon>
        <taxon>Petrolisthes</taxon>
    </lineage>
</organism>
<dbReference type="Proteomes" id="UP001286313">
    <property type="component" value="Unassembled WGS sequence"/>
</dbReference>
<feature type="region of interest" description="Disordered" evidence="1">
    <location>
        <begin position="18"/>
        <end position="99"/>
    </location>
</feature>
<reference evidence="2" key="1">
    <citation type="submission" date="2023-10" db="EMBL/GenBank/DDBJ databases">
        <title>Genome assemblies of two species of porcelain crab, Petrolisthes cinctipes and Petrolisthes manimaculis (Anomura: Porcellanidae).</title>
        <authorList>
            <person name="Angst P."/>
        </authorList>
    </citation>
    <scope>NUCLEOTIDE SEQUENCE</scope>
    <source>
        <strain evidence="2">PB745_01</strain>
        <tissue evidence="2">Gill</tissue>
    </source>
</reference>
<evidence type="ECO:0000313" key="2">
    <source>
        <dbReference type="EMBL" id="KAK3864870.1"/>
    </source>
</evidence>
<comment type="caution">
    <text evidence="2">The sequence shown here is derived from an EMBL/GenBank/DDBJ whole genome shotgun (WGS) entry which is preliminary data.</text>
</comment>
<gene>
    <name evidence="2" type="ORF">Pcinc_029477</name>
</gene>
<feature type="compositionally biased region" description="Basic and acidic residues" evidence="1">
    <location>
        <begin position="21"/>
        <end position="46"/>
    </location>
</feature>
<dbReference type="EMBL" id="JAWQEG010003706">
    <property type="protein sequence ID" value="KAK3864870.1"/>
    <property type="molecule type" value="Genomic_DNA"/>
</dbReference>
<feature type="compositionally biased region" description="Low complexity" evidence="1">
    <location>
        <begin position="68"/>
        <end position="82"/>
    </location>
</feature>
<protein>
    <submittedName>
        <fullName evidence="2">Uncharacterized protein</fullName>
    </submittedName>
</protein>
<sequence length="99" mass="11105">MERDEVVKDRLGLMGKGWRRMKGEGMEKGKGIKREGMERDEVDFSRTHFQRPPTSPPVPTTPPPTHTPTPLTSNTHSSSNPTQHLLPDSFQAKITSSTH</sequence>
<dbReference type="AlphaFoldDB" id="A0AAE1EZZ9"/>
<name>A0AAE1EZZ9_PETCI</name>
<keyword evidence="3" id="KW-1185">Reference proteome</keyword>
<evidence type="ECO:0000313" key="3">
    <source>
        <dbReference type="Proteomes" id="UP001286313"/>
    </source>
</evidence>
<proteinExistence type="predicted"/>